<keyword evidence="1" id="KW-0812">Transmembrane</keyword>
<feature type="transmembrane region" description="Helical" evidence="1">
    <location>
        <begin position="104"/>
        <end position="128"/>
    </location>
</feature>
<dbReference type="InterPro" id="IPR000045">
    <property type="entry name" value="Prepilin_IV_endopep_pep"/>
</dbReference>
<keyword evidence="3" id="KW-0378">Hydrolase</keyword>
<keyword evidence="1" id="KW-0472">Membrane</keyword>
<dbReference type="Proteomes" id="UP001596119">
    <property type="component" value="Unassembled WGS sequence"/>
</dbReference>
<evidence type="ECO:0000313" key="3">
    <source>
        <dbReference type="EMBL" id="MFC5952165.1"/>
    </source>
</evidence>
<evidence type="ECO:0000256" key="1">
    <source>
        <dbReference type="SAM" id="Phobius"/>
    </source>
</evidence>
<comment type="caution">
    <text evidence="3">The sequence shown here is derived from an EMBL/GenBank/DDBJ whole genome shotgun (WGS) entry which is preliminary data.</text>
</comment>
<dbReference type="Gene3D" id="1.20.120.1220">
    <property type="match status" value="1"/>
</dbReference>
<dbReference type="EMBL" id="JBHSQK010000096">
    <property type="protein sequence ID" value="MFC5952165.1"/>
    <property type="molecule type" value="Genomic_DNA"/>
</dbReference>
<dbReference type="EC" id="3.4.23.43" evidence="3"/>
<protein>
    <submittedName>
        <fullName evidence="3">Prepilin peptidase</fullName>
        <ecNumber evidence="3">3.4.23.43</ecNumber>
    </submittedName>
</protein>
<dbReference type="Pfam" id="PF01478">
    <property type="entry name" value="Peptidase_A24"/>
    <property type="match status" value="1"/>
</dbReference>
<proteinExistence type="predicted"/>
<reference evidence="4" key="1">
    <citation type="journal article" date="2019" name="Int. J. Syst. Evol. Microbiol.">
        <title>The Global Catalogue of Microorganisms (GCM) 10K type strain sequencing project: providing services to taxonomists for standard genome sequencing and annotation.</title>
        <authorList>
            <consortium name="The Broad Institute Genomics Platform"/>
            <consortium name="The Broad Institute Genome Sequencing Center for Infectious Disease"/>
            <person name="Wu L."/>
            <person name="Ma J."/>
        </authorList>
    </citation>
    <scope>NUCLEOTIDE SEQUENCE [LARGE SCALE GENOMIC DNA]</scope>
    <source>
        <strain evidence="4">CGMCC 4.7397</strain>
    </source>
</reference>
<dbReference type="RefSeq" id="WP_379570953.1">
    <property type="nucleotide sequence ID" value="NZ_JBHSQK010000096.1"/>
</dbReference>
<sequence length="163" mass="16098">MASVGAAAGAKPLSVTTLLLAAVAVLGTVAAEVDVLERRLPDMLTGSLSLAVAGIGILAMLQNSEPLQRMVVAATVTLGAAGLILLVAPAAIGWGDLKLAPSLAAATATISWTCFMNAAGLSAVLLFATASADFLRRRDASLVPYGPSLVGAASIALGLSTTG</sequence>
<keyword evidence="4" id="KW-1185">Reference proteome</keyword>
<feature type="transmembrane region" description="Helical" evidence="1">
    <location>
        <begin position="40"/>
        <end position="59"/>
    </location>
</feature>
<gene>
    <name evidence="3" type="ORF">ACFQH9_28260</name>
</gene>
<feature type="transmembrane region" description="Helical" evidence="1">
    <location>
        <begin position="71"/>
        <end position="92"/>
    </location>
</feature>
<feature type="domain" description="Prepilin type IV endopeptidase peptidase" evidence="2">
    <location>
        <begin position="23"/>
        <end position="126"/>
    </location>
</feature>
<dbReference type="GO" id="GO:0004190">
    <property type="term" value="F:aspartic-type endopeptidase activity"/>
    <property type="evidence" value="ECO:0007669"/>
    <property type="project" value="UniProtKB-EC"/>
</dbReference>
<evidence type="ECO:0000313" key="4">
    <source>
        <dbReference type="Proteomes" id="UP001596119"/>
    </source>
</evidence>
<organism evidence="3 4">
    <name type="scientific">Pseudonocardia lutea</name>
    <dbReference type="NCBI Taxonomy" id="2172015"/>
    <lineage>
        <taxon>Bacteria</taxon>
        <taxon>Bacillati</taxon>
        <taxon>Actinomycetota</taxon>
        <taxon>Actinomycetes</taxon>
        <taxon>Pseudonocardiales</taxon>
        <taxon>Pseudonocardiaceae</taxon>
        <taxon>Pseudonocardia</taxon>
    </lineage>
</organism>
<evidence type="ECO:0000259" key="2">
    <source>
        <dbReference type="Pfam" id="PF01478"/>
    </source>
</evidence>
<accession>A0ABW1IFI2</accession>
<name>A0ABW1IFI2_9PSEU</name>
<keyword evidence="1" id="KW-1133">Transmembrane helix</keyword>